<proteinExistence type="predicted"/>
<organism evidence="1">
    <name type="scientific">Ixodes ricinus</name>
    <name type="common">Common tick</name>
    <name type="synonym">Acarus ricinus</name>
    <dbReference type="NCBI Taxonomy" id="34613"/>
    <lineage>
        <taxon>Eukaryota</taxon>
        <taxon>Metazoa</taxon>
        <taxon>Ecdysozoa</taxon>
        <taxon>Arthropoda</taxon>
        <taxon>Chelicerata</taxon>
        <taxon>Arachnida</taxon>
        <taxon>Acari</taxon>
        <taxon>Parasitiformes</taxon>
        <taxon>Ixodida</taxon>
        <taxon>Ixodoidea</taxon>
        <taxon>Ixodidae</taxon>
        <taxon>Ixodinae</taxon>
        <taxon>Ixodes</taxon>
    </lineage>
</organism>
<protein>
    <submittedName>
        <fullName evidence="1">Putative secreted protein</fullName>
    </submittedName>
</protein>
<dbReference type="EMBL" id="GIFC01005975">
    <property type="protein sequence ID" value="MXU88058.1"/>
    <property type="molecule type" value="Transcribed_RNA"/>
</dbReference>
<name>A0A6B0U8U1_IXORI</name>
<dbReference type="AlphaFoldDB" id="A0A6B0U8U1"/>
<accession>A0A6B0U8U1</accession>
<evidence type="ECO:0000313" key="1">
    <source>
        <dbReference type="EMBL" id="MXU88058.1"/>
    </source>
</evidence>
<reference evidence="1" key="1">
    <citation type="submission" date="2019-12" db="EMBL/GenBank/DDBJ databases">
        <title>An insight into the sialome of adult female Ixodes ricinus ticks feeding for 6 days.</title>
        <authorList>
            <person name="Perner J."/>
            <person name="Ribeiro J.M.C."/>
        </authorList>
    </citation>
    <scope>NUCLEOTIDE SEQUENCE</scope>
    <source>
        <strain evidence="1">Semi-engorged</strain>
        <tissue evidence="1">Salivary glands</tissue>
    </source>
</reference>
<sequence length="100" mass="10892">MFRTSSSRASLPMPATNSFLLLLSSRGLPLPCGFVPVQFPLGADLNITAKRVCNSCTEDRARSATTRPTTKTCQKHYGRWLETTAASVSQGTQTCTLREP</sequence>